<sequence length="498" mass="58408">MLRSPQIKELRKSGKLQEALTMAAEDLTNLPEDRFAKSNIGWVYYEYLKKYVQEENVIKFSEILYHLTELSLPETDKMLPDNIAWQTGKIIFKEVKKQYIDYTVLYKIIEDCMTMHFTKPSDGYSFLLKAFHKVLKPNSHKYIELINWWNLDNLQEADKNKDVLPNGKEVMSVAEQVLTAYFKAKVPVGNEPIDKEKVFESVAELDKAIEEYPKYLYLVYFKVKMLLAINEKDRLLESFLPFAQKKSGEFWVWDNLSEILEDEEDKVTCLCKAVLSSERTENMTSNVHLKLAKYFLSMNMFPEAKWEVLKIVDIKNAESRRIPVDVLLLQNQSWFTETESAENNYKFYQNHAENSVELLFPDKQTEYIFITNVNENNGMINFTKENDQLGFFNKERNRLRFPIREGDIIKVKFDIFSENAPSKIIVAKKDSQETLLQRNFKMVVGDIRITDKGFGFIDDVFVAPHIISKHNYAHGQQINGKAIRTFNKKKEQFGWTLL</sequence>
<gene>
    <name evidence="2" type="ORF">OA86_02875</name>
</gene>
<dbReference type="Proteomes" id="UP000031473">
    <property type="component" value="Unassembled WGS sequence"/>
</dbReference>
<keyword evidence="3" id="KW-1185">Reference proteome</keyword>
<dbReference type="InterPro" id="IPR054283">
    <property type="entry name" value="DUF7017"/>
</dbReference>
<comment type="caution">
    <text evidence="2">The sequence shown here is derived from an EMBL/GenBank/DDBJ whole genome shotgun (WGS) entry which is preliminary data.</text>
</comment>
<accession>A0A0C1FCP4</accession>
<dbReference type="InterPro" id="IPR054427">
    <property type="entry name" value="S1CSD-TOTE-2"/>
</dbReference>
<protein>
    <recommendedName>
        <fullName evidence="1">TOTE conflict systems S1/CSD-like domain-containing protein</fullName>
    </recommendedName>
</protein>
<dbReference type="Pfam" id="PF22860">
    <property type="entry name" value="DUF7017"/>
    <property type="match status" value="1"/>
</dbReference>
<reference evidence="2 3" key="1">
    <citation type="submission" date="2014-10" db="EMBL/GenBank/DDBJ databases">
        <title>Kaistella jeonii genome.</title>
        <authorList>
            <person name="Clayton J.T."/>
            <person name="Newman J.D."/>
        </authorList>
    </citation>
    <scope>NUCLEOTIDE SEQUENCE [LARGE SCALE GENOMIC DNA]</scope>
    <source>
        <strain evidence="2 3">DSM 17048</strain>
    </source>
</reference>
<evidence type="ECO:0000313" key="2">
    <source>
        <dbReference type="EMBL" id="KIA89593.1"/>
    </source>
</evidence>
<name>A0A0C1FCP4_9FLAO</name>
<dbReference type="STRING" id="266749.SAMN05421876_103325"/>
<evidence type="ECO:0000313" key="3">
    <source>
        <dbReference type="Proteomes" id="UP000031473"/>
    </source>
</evidence>
<organism evidence="2 3">
    <name type="scientific">Kaistella jeonii</name>
    <dbReference type="NCBI Taxonomy" id="266749"/>
    <lineage>
        <taxon>Bacteria</taxon>
        <taxon>Pseudomonadati</taxon>
        <taxon>Bacteroidota</taxon>
        <taxon>Flavobacteriia</taxon>
        <taxon>Flavobacteriales</taxon>
        <taxon>Weeksellaceae</taxon>
        <taxon>Chryseobacterium group</taxon>
        <taxon>Kaistella</taxon>
    </lineage>
</organism>
<feature type="domain" description="TOTE conflict systems S1/CSD-like" evidence="1">
    <location>
        <begin position="441"/>
        <end position="497"/>
    </location>
</feature>
<proteinExistence type="predicted"/>
<dbReference type="OrthoDB" id="6196244at2"/>
<dbReference type="RefSeq" id="WP_039348588.1">
    <property type="nucleotide sequence ID" value="NZ_FOLA01000003.1"/>
</dbReference>
<evidence type="ECO:0000259" key="1">
    <source>
        <dbReference type="Pfam" id="PF22707"/>
    </source>
</evidence>
<dbReference type="Pfam" id="PF22707">
    <property type="entry name" value="S1CSD-TOTE-2"/>
    <property type="match status" value="1"/>
</dbReference>
<dbReference type="EMBL" id="JSYL01000002">
    <property type="protein sequence ID" value="KIA89593.1"/>
    <property type="molecule type" value="Genomic_DNA"/>
</dbReference>
<dbReference type="AlphaFoldDB" id="A0A0C1FCP4"/>